<dbReference type="GO" id="GO:0005524">
    <property type="term" value="F:ATP binding"/>
    <property type="evidence" value="ECO:0007669"/>
    <property type="project" value="InterPro"/>
</dbReference>
<dbReference type="HOGENOM" id="CLU_062999_1_2_5"/>
<dbReference type="AlphaFoldDB" id="Q98AA2"/>
<name>Q98AA2_RHILO</name>
<dbReference type="eggNOG" id="COG1484">
    <property type="taxonomic scope" value="Bacteria"/>
</dbReference>
<proteinExistence type="predicted"/>
<dbReference type="InterPro" id="IPR002611">
    <property type="entry name" value="IstB_ATP-bd"/>
</dbReference>
<dbReference type="InterPro" id="IPR027417">
    <property type="entry name" value="P-loop_NTPase"/>
</dbReference>
<dbReference type="PANTHER" id="PTHR30050">
    <property type="entry name" value="CHROMOSOMAL REPLICATION INITIATOR PROTEIN DNAA"/>
    <property type="match status" value="1"/>
</dbReference>
<dbReference type="SMR" id="Q98AA2"/>
<dbReference type="Proteomes" id="UP000000552">
    <property type="component" value="Chromosome"/>
</dbReference>
<organism evidence="2 3">
    <name type="scientific">Mesorhizobium japonicum (strain LMG 29417 / CECT 9101 / MAFF 303099)</name>
    <name type="common">Mesorhizobium loti (strain MAFF 303099)</name>
    <dbReference type="NCBI Taxonomy" id="266835"/>
    <lineage>
        <taxon>Bacteria</taxon>
        <taxon>Pseudomonadati</taxon>
        <taxon>Pseudomonadota</taxon>
        <taxon>Alphaproteobacteria</taxon>
        <taxon>Hyphomicrobiales</taxon>
        <taxon>Phyllobacteriaceae</taxon>
        <taxon>Mesorhizobium</taxon>
    </lineage>
</organism>
<dbReference type="Pfam" id="PF01695">
    <property type="entry name" value="IstB_IS21"/>
    <property type="match status" value="1"/>
</dbReference>
<accession>Q98AA2</accession>
<evidence type="ECO:0000259" key="1">
    <source>
        <dbReference type="Pfam" id="PF01695"/>
    </source>
</evidence>
<dbReference type="Gene3D" id="3.40.50.300">
    <property type="entry name" value="P-loop containing nucleotide triphosphate hydrolases"/>
    <property type="match status" value="1"/>
</dbReference>
<dbReference type="KEGG" id="mlo:mll6090"/>
<dbReference type="PANTHER" id="PTHR30050:SF4">
    <property type="entry name" value="ATP-BINDING PROTEIN RV3427C IN INSERTION SEQUENCE-RELATED"/>
    <property type="match status" value="1"/>
</dbReference>
<feature type="domain" description="IstB-like ATP-binding" evidence="1">
    <location>
        <begin position="2"/>
        <end position="143"/>
    </location>
</feature>
<gene>
    <name evidence="2" type="ordered locus">mll6090</name>
</gene>
<protein>
    <submittedName>
        <fullName evidence="2">Transposase</fullName>
    </submittedName>
</protein>
<dbReference type="GO" id="GO:0006260">
    <property type="term" value="P:DNA replication"/>
    <property type="evidence" value="ECO:0007669"/>
    <property type="project" value="TreeGrafter"/>
</dbReference>
<dbReference type="SUPFAM" id="SSF52540">
    <property type="entry name" value="P-loop containing nucleoside triphosphate hydrolases"/>
    <property type="match status" value="1"/>
</dbReference>
<evidence type="ECO:0000313" key="2">
    <source>
        <dbReference type="EMBL" id="BAB52435.1"/>
    </source>
</evidence>
<dbReference type="EMBL" id="BA000012">
    <property type="protein sequence ID" value="BAB52435.1"/>
    <property type="molecule type" value="Genomic_DNA"/>
</dbReference>
<reference evidence="2 3" key="1">
    <citation type="journal article" date="2000" name="DNA Res.">
        <title>Complete genome structure of the nitrogen-fixing symbiotic bacterium Mesorhizobium loti.</title>
        <authorList>
            <person name="Kaneko T."/>
            <person name="Nakamura Y."/>
            <person name="Sato S."/>
            <person name="Asamizu E."/>
            <person name="Kato T."/>
            <person name="Sasamoto S."/>
            <person name="Watanabe A."/>
            <person name="Idesawa K."/>
            <person name="Ishikawa A."/>
            <person name="Kawashima K."/>
            <person name="Kimura T."/>
            <person name="Kishida Y."/>
            <person name="Kiyokawa C."/>
            <person name="Kohara M."/>
            <person name="Matsumoto M."/>
            <person name="Matsuno A."/>
            <person name="Mochizuki Y."/>
            <person name="Nakayama S."/>
            <person name="Nakazaki N."/>
            <person name="Shimpo S."/>
            <person name="Sugimoto M."/>
            <person name="Takeuchi C."/>
            <person name="Yamada M."/>
            <person name="Tabata S."/>
        </authorList>
    </citation>
    <scope>NUCLEOTIDE SEQUENCE [LARGE SCALE GENOMIC DNA]</scope>
    <source>
        <strain evidence="3">LMG 29417 / CECT 9101 / MAFF 303099</strain>
    </source>
</reference>
<evidence type="ECO:0000313" key="3">
    <source>
        <dbReference type="Proteomes" id="UP000000552"/>
    </source>
</evidence>
<sequence>MAEREVRSTAYQLNAARFPLYRDLAGFDFASSEINEALVRQLHRCEFMDQANNVVLVGGPGTGKTHITTALGVRAVEHQCKRVRFFSTVEFVNVLEQEGPRAGQIANRLAHSDLVILNELGYLPFSASGGALLFHLLSTLYGRAPASSSPLKLISASASGLP</sequence>